<keyword evidence="1" id="KW-1133">Transmembrane helix</keyword>
<feature type="transmembrane region" description="Helical" evidence="1">
    <location>
        <begin position="28"/>
        <end position="48"/>
    </location>
</feature>
<sequence length="52" mass="5494">MSPFSTNGIIVLAQAQVPGKRLFQRRMLAYSAPVVAGAPLLAWTVAILPSAL</sequence>
<organism evidence="2 3">
    <name type="scientific">Amycolatopsis thermalba</name>
    <dbReference type="NCBI Taxonomy" id="944492"/>
    <lineage>
        <taxon>Bacteria</taxon>
        <taxon>Bacillati</taxon>
        <taxon>Actinomycetota</taxon>
        <taxon>Actinomycetes</taxon>
        <taxon>Pseudonocardiales</taxon>
        <taxon>Pseudonocardiaceae</taxon>
        <taxon>Amycolatopsis</taxon>
    </lineage>
</organism>
<keyword evidence="3" id="KW-1185">Reference proteome</keyword>
<protein>
    <submittedName>
        <fullName evidence="2">Uncharacterized protein</fullName>
    </submittedName>
</protein>
<dbReference type="RefSeq" id="WP_233157247.1">
    <property type="nucleotide sequence ID" value="NZ_CP091196.1"/>
</dbReference>
<keyword evidence="1" id="KW-0472">Membrane</keyword>
<evidence type="ECO:0000313" key="2">
    <source>
        <dbReference type="EMBL" id="UQS24604.1"/>
    </source>
</evidence>
<dbReference type="Proteomes" id="UP000830158">
    <property type="component" value="Chromosome"/>
</dbReference>
<evidence type="ECO:0000256" key="1">
    <source>
        <dbReference type="SAM" id="Phobius"/>
    </source>
</evidence>
<evidence type="ECO:0000313" key="3">
    <source>
        <dbReference type="Proteomes" id="UP000830158"/>
    </source>
</evidence>
<proteinExistence type="predicted"/>
<name>A0ABY4NX01_9PSEU</name>
<accession>A0ABY4NX01</accession>
<reference evidence="2" key="1">
    <citation type="submission" date="2022-01" db="EMBL/GenBank/DDBJ databases">
        <title>PSI-footprinting approach for the identification of protein synthesis inhibitor producers.</title>
        <authorList>
            <person name="Handel F."/>
            <person name="Kulik A."/>
            <person name="Wex K.W."/>
            <person name="Berscheid A."/>
            <person name="Saur J.S."/>
            <person name="Winkler A."/>
            <person name="Wibberg D."/>
            <person name="Kalinowski J."/>
            <person name="Broetz-Oesterhelt H."/>
            <person name="Mast Y."/>
        </authorList>
    </citation>
    <scope>NUCLEOTIDE SEQUENCE</scope>
    <source>
        <strain evidence="2">KNN 49.3e</strain>
    </source>
</reference>
<gene>
    <name evidence="2" type="ORF">L1857_18175</name>
</gene>
<dbReference type="EMBL" id="CP091196">
    <property type="protein sequence ID" value="UQS24604.1"/>
    <property type="molecule type" value="Genomic_DNA"/>
</dbReference>
<keyword evidence="1" id="KW-0812">Transmembrane</keyword>